<dbReference type="OrthoDB" id="798537at2"/>
<protein>
    <submittedName>
        <fullName evidence="1">Uncharacterized protein</fullName>
    </submittedName>
</protein>
<gene>
    <name evidence="1" type="ORF">FOF46_15935</name>
</gene>
<comment type="caution">
    <text evidence="1">The sequence shown here is derived from an EMBL/GenBank/DDBJ whole genome shotgun (WGS) entry which is preliminary data.</text>
</comment>
<evidence type="ECO:0000313" key="1">
    <source>
        <dbReference type="EMBL" id="TSE07405.1"/>
    </source>
</evidence>
<dbReference type="Proteomes" id="UP000318833">
    <property type="component" value="Unassembled WGS sequence"/>
</dbReference>
<keyword evidence="2" id="KW-1185">Reference proteome</keyword>
<sequence>MKSLEKREEELYEKAFNHGYYTQRYEPELAQKISETPHVHNVYLLTFNDGREARLEEVKEQLKDYRITPENFSKSQDKDRGMDIDR</sequence>
<dbReference type="RefSeq" id="WP_143917135.1">
    <property type="nucleotide sequence ID" value="NZ_CANMXV010000038.1"/>
</dbReference>
<dbReference type="AlphaFoldDB" id="A0A554VIC9"/>
<dbReference type="EMBL" id="VLNR01000033">
    <property type="protein sequence ID" value="TSE07405.1"/>
    <property type="molecule type" value="Genomic_DNA"/>
</dbReference>
<organism evidence="1 2">
    <name type="scientific">Aquimarina algiphila</name>
    <dbReference type="NCBI Taxonomy" id="2047982"/>
    <lineage>
        <taxon>Bacteria</taxon>
        <taxon>Pseudomonadati</taxon>
        <taxon>Bacteroidota</taxon>
        <taxon>Flavobacteriia</taxon>
        <taxon>Flavobacteriales</taxon>
        <taxon>Flavobacteriaceae</taxon>
        <taxon>Aquimarina</taxon>
    </lineage>
</organism>
<accession>A0A554VIC9</accession>
<name>A0A554VIC9_9FLAO</name>
<evidence type="ECO:0000313" key="2">
    <source>
        <dbReference type="Proteomes" id="UP000318833"/>
    </source>
</evidence>
<reference evidence="1 2" key="1">
    <citation type="submission" date="2019-07" db="EMBL/GenBank/DDBJ databases">
        <title>The draft genome sequence of Aquimarina algiphila M91.</title>
        <authorList>
            <person name="Meng X."/>
        </authorList>
    </citation>
    <scope>NUCLEOTIDE SEQUENCE [LARGE SCALE GENOMIC DNA]</scope>
    <source>
        <strain evidence="1 2">M91</strain>
    </source>
</reference>
<proteinExistence type="predicted"/>